<name>B8HLX3_CYAP4</name>
<dbReference type="InterPro" id="IPR016187">
    <property type="entry name" value="CTDL_fold"/>
</dbReference>
<evidence type="ECO:0000259" key="1">
    <source>
        <dbReference type="Pfam" id="PF03781"/>
    </source>
</evidence>
<feature type="domain" description="Sulfatase-modifying factor enzyme-like" evidence="1">
    <location>
        <begin position="112"/>
        <end position="347"/>
    </location>
</feature>
<dbReference type="eggNOG" id="COG1262">
    <property type="taxonomic scope" value="Bacteria"/>
</dbReference>
<dbReference type="Pfam" id="PF03781">
    <property type="entry name" value="FGE-sulfatase"/>
    <property type="match status" value="1"/>
</dbReference>
<dbReference type="PANTHER" id="PTHR23150">
    <property type="entry name" value="SULFATASE MODIFYING FACTOR 1, 2"/>
    <property type="match status" value="1"/>
</dbReference>
<proteinExistence type="predicted"/>
<dbReference type="PANTHER" id="PTHR23150:SF19">
    <property type="entry name" value="FORMYLGLYCINE-GENERATING ENZYME"/>
    <property type="match status" value="1"/>
</dbReference>
<dbReference type="AlphaFoldDB" id="B8HLX3"/>
<dbReference type="InterPro" id="IPR051043">
    <property type="entry name" value="Sulfatase_Mod_Factor_Kinase"/>
</dbReference>
<dbReference type="OrthoDB" id="569031at2"/>
<evidence type="ECO:0000313" key="2">
    <source>
        <dbReference type="EMBL" id="ACL45333.1"/>
    </source>
</evidence>
<dbReference type="GO" id="GO:0120147">
    <property type="term" value="F:formylglycine-generating oxidase activity"/>
    <property type="evidence" value="ECO:0007669"/>
    <property type="project" value="TreeGrafter"/>
</dbReference>
<dbReference type="STRING" id="395961.Cyan7425_2998"/>
<dbReference type="EMBL" id="CP001344">
    <property type="protein sequence ID" value="ACL45333.1"/>
    <property type="molecule type" value="Genomic_DNA"/>
</dbReference>
<reference evidence="2" key="1">
    <citation type="submission" date="2009-01" db="EMBL/GenBank/DDBJ databases">
        <title>Complete sequence of chromosome Cyanothece sp. PCC 7425.</title>
        <authorList>
            <consortium name="US DOE Joint Genome Institute"/>
            <person name="Lucas S."/>
            <person name="Copeland A."/>
            <person name="Lapidus A."/>
            <person name="Glavina del Rio T."/>
            <person name="Dalin E."/>
            <person name="Tice H."/>
            <person name="Bruce D."/>
            <person name="Goodwin L."/>
            <person name="Pitluck S."/>
            <person name="Sims D."/>
            <person name="Meineke L."/>
            <person name="Brettin T."/>
            <person name="Detter J.C."/>
            <person name="Han C."/>
            <person name="Larimer F."/>
            <person name="Land M."/>
            <person name="Hauser L."/>
            <person name="Kyrpides N."/>
            <person name="Ovchinnikova G."/>
            <person name="Liberton M."/>
            <person name="Stoeckel J."/>
            <person name="Banerjee A."/>
            <person name="Singh A."/>
            <person name="Page L."/>
            <person name="Sato H."/>
            <person name="Zhao L."/>
            <person name="Sherman L."/>
            <person name="Pakrasi H."/>
            <person name="Richardson P."/>
        </authorList>
    </citation>
    <scope>NUCLEOTIDE SEQUENCE</scope>
    <source>
        <strain evidence="2">PCC 7425</strain>
    </source>
</reference>
<dbReference type="Gene3D" id="3.90.1580.10">
    <property type="entry name" value="paralog of FGE (formylglycine-generating enzyme)"/>
    <property type="match status" value="1"/>
</dbReference>
<organism evidence="2">
    <name type="scientific">Cyanothece sp. (strain PCC 7425 / ATCC 29141)</name>
    <dbReference type="NCBI Taxonomy" id="395961"/>
    <lineage>
        <taxon>Bacteria</taxon>
        <taxon>Bacillati</taxon>
        <taxon>Cyanobacteriota</taxon>
        <taxon>Cyanophyceae</taxon>
        <taxon>Gomontiellales</taxon>
        <taxon>Cyanothecaceae</taxon>
        <taxon>Cyanothece</taxon>
    </lineage>
</organism>
<dbReference type="SUPFAM" id="SSF56436">
    <property type="entry name" value="C-type lectin-like"/>
    <property type="match status" value="1"/>
</dbReference>
<sequence>MPQCPVCQTSYAEGAIERCQTCDWDLRPYPLMVEPLANVKPQLGRSVHALLLEAIPPLSARTEALVANFPPQQRQYYHFQVSSLNPQGQPQESISQTTWGYREPLSNNLGLDMVAIPAGQFLMGSPGTEAERETAEGPLHPVALSPFLIGRFPITQAQWRRVASLPRVHRSLNPNPSYFAGDDLPVEQISWHDAIEFCDRLSQATGRRYRLPSEAEWEYACRAGTTTPFHWGETLNSDLANYDGNYTYGQGPPGVYRQRTTPIKTFAIANPFGLFDLHGNVWEWCADHWQPDYQGAPADGRAWLQSDGNYRVLRGGAWYCLPNLCRSAQRHWDQVDHGGSGMSFRVACSWA</sequence>
<accession>B8HLX3</accession>
<protein>
    <recommendedName>
        <fullName evidence="1">Sulfatase-modifying factor enzyme-like domain-containing protein</fullName>
    </recommendedName>
</protein>
<dbReference type="HOGENOM" id="CLU_012431_2_4_3"/>
<gene>
    <name evidence="2" type="ordered locus">Cyan7425_2998</name>
</gene>
<dbReference type="KEGG" id="cyn:Cyan7425_2998"/>
<dbReference type="InterPro" id="IPR005532">
    <property type="entry name" value="SUMF_dom"/>
</dbReference>
<dbReference type="InterPro" id="IPR042095">
    <property type="entry name" value="SUMF_sf"/>
</dbReference>